<keyword evidence="1" id="KW-0812">Transmembrane</keyword>
<keyword evidence="1" id="KW-1133">Transmembrane helix</keyword>
<evidence type="ECO:0000313" key="2">
    <source>
        <dbReference type="EMBL" id="KGO94592.1"/>
    </source>
</evidence>
<organism evidence="2 3">
    <name type="scientific">Flavobacterium subsaxonicum WB 4.1-42 = DSM 21790</name>
    <dbReference type="NCBI Taxonomy" id="1121898"/>
    <lineage>
        <taxon>Bacteria</taxon>
        <taxon>Pseudomonadati</taxon>
        <taxon>Bacteroidota</taxon>
        <taxon>Flavobacteriia</taxon>
        <taxon>Flavobacteriales</taxon>
        <taxon>Flavobacteriaceae</taxon>
        <taxon>Flavobacterium</taxon>
    </lineage>
</organism>
<protein>
    <submittedName>
        <fullName evidence="2">Uncharacterized protein</fullName>
    </submittedName>
</protein>
<evidence type="ECO:0000256" key="1">
    <source>
        <dbReference type="SAM" id="Phobius"/>
    </source>
</evidence>
<dbReference type="EMBL" id="JRLY01000001">
    <property type="protein sequence ID" value="KGO94592.1"/>
    <property type="molecule type" value="Genomic_DNA"/>
</dbReference>
<accession>A0A0A2MPJ3</accession>
<name>A0A0A2MPJ3_9FLAO</name>
<feature type="transmembrane region" description="Helical" evidence="1">
    <location>
        <begin position="17"/>
        <end position="38"/>
    </location>
</feature>
<gene>
    <name evidence="2" type="ORF">Q766_00255</name>
</gene>
<dbReference type="AlphaFoldDB" id="A0A0A2MPJ3"/>
<comment type="caution">
    <text evidence="2">The sequence shown here is derived from an EMBL/GenBank/DDBJ whole genome shotgun (WGS) entry which is preliminary data.</text>
</comment>
<dbReference type="Proteomes" id="UP000030111">
    <property type="component" value="Unassembled WGS sequence"/>
</dbReference>
<proteinExistence type="predicted"/>
<sequence>MSYFAKIRKEGAKAHKAIVLVLANLCAFFVNLCVMFLMSEKYKFLRTYAIDFTLLCIVHLNKKHHVAI</sequence>
<keyword evidence="3" id="KW-1185">Reference proteome</keyword>
<reference evidence="2 3" key="1">
    <citation type="submission" date="2013-09" db="EMBL/GenBank/DDBJ databases">
        <authorList>
            <person name="Zeng Z."/>
            <person name="Chen C."/>
        </authorList>
    </citation>
    <scope>NUCLEOTIDE SEQUENCE [LARGE SCALE GENOMIC DNA]</scope>
    <source>
        <strain evidence="2 3">WB 4.1-42</strain>
    </source>
</reference>
<keyword evidence="1" id="KW-0472">Membrane</keyword>
<evidence type="ECO:0000313" key="3">
    <source>
        <dbReference type="Proteomes" id="UP000030111"/>
    </source>
</evidence>